<dbReference type="GO" id="GO:0043565">
    <property type="term" value="F:sequence-specific DNA binding"/>
    <property type="evidence" value="ECO:0007669"/>
    <property type="project" value="TreeGrafter"/>
</dbReference>
<dbReference type="OrthoDB" id="9786526at2"/>
<keyword evidence="3" id="KW-0805">Transcription regulation</keyword>
<protein>
    <submittedName>
        <fullName evidence="7">LysR family transcriptional regulator</fullName>
    </submittedName>
</protein>
<comment type="function">
    <text evidence="1">NodD regulates the expression of the nodABCFE genes which encode other nodulation proteins. NodD is also a negative regulator of its own expression. Binds flavonoids as inducers.</text>
</comment>
<reference evidence="7 8" key="1">
    <citation type="submission" date="2018-09" db="EMBL/GenBank/DDBJ databases">
        <title>Draft genome sequence of Rhodopseudomonas palustris 2.1.18.</title>
        <authorList>
            <person name="Robertson S.L."/>
            <person name="Meyer T.E."/>
            <person name="Kyndt J.A."/>
        </authorList>
    </citation>
    <scope>NUCLEOTIDE SEQUENCE [LARGE SCALE GENOMIC DNA]</scope>
    <source>
        <strain evidence="7 8">2.1.18</strain>
    </source>
</reference>
<dbReference type="PANTHER" id="PTHR30537">
    <property type="entry name" value="HTH-TYPE TRANSCRIPTIONAL REGULATOR"/>
    <property type="match status" value="1"/>
</dbReference>
<comment type="similarity">
    <text evidence="2">Belongs to the LysR transcriptional regulatory family.</text>
</comment>
<feature type="domain" description="HTH lysR-type" evidence="6">
    <location>
        <begin position="26"/>
        <end position="78"/>
    </location>
</feature>
<gene>
    <name evidence="7" type="ORF">D4Q52_05040</name>
</gene>
<name>A0A418VK49_RHOPL</name>
<dbReference type="Gene3D" id="3.40.190.290">
    <property type="match status" value="1"/>
</dbReference>
<dbReference type="Gene3D" id="1.10.10.10">
    <property type="entry name" value="Winged helix-like DNA-binding domain superfamily/Winged helix DNA-binding domain"/>
    <property type="match status" value="1"/>
</dbReference>
<accession>A0A418VK49</accession>
<evidence type="ECO:0000256" key="5">
    <source>
        <dbReference type="ARBA" id="ARBA00023163"/>
    </source>
</evidence>
<evidence type="ECO:0000256" key="3">
    <source>
        <dbReference type="ARBA" id="ARBA00023015"/>
    </source>
</evidence>
<dbReference type="InterPro" id="IPR036390">
    <property type="entry name" value="WH_DNA-bd_sf"/>
</dbReference>
<evidence type="ECO:0000313" key="7">
    <source>
        <dbReference type="EMBL" id="RJF76515.1"/>
    </source>
</evidence>
<dbReference type="InterPro" id="IPR058163">
    <property type="entry name" value="LysR-type_TF_proteobact-type"/>
</dbReference>
<comment type="caution">
    <text evidence="7">The sequence shown here is derived from an EMBL/GenBank/DDBJ whole genome shotgun (WGS) entry which is preliminary data.</text>
</comment>
<sequence>MGDEPRVGCRSEPKRGGNGQAMASELEVFILVAESGGFAGAARRLRLTPSAISRRVALLEDKLGVQLLSRTTRKVELTAAGEAYFARIKPLLAAIASAADDLEQFSPVPVGQLVVGAPAALLERKLVGFVEEYLAAHPQMRIELVPTELGSNVDYDFIVQSLASSDKNKVSMKLTANPWTICAAPDYLARHGTPEHPRDLQAHNCLVIGTHPHWQFFVDDKELNIVPPSRLISFGSAVYRAALDGFGIARLAAFLVNDDLANGRLVKLLDRYSDTRPRDLYLIADADKIALTKHAGFADFIKAKFAAGF</sequence>
<dbReference type="FunFam" id="1.10.10.10:FF:000001">
    <property type="entry name" value="LysR family transcriptional regulator"/>
    <property type="match status" value="1"/>
</dbReference>
<dbReference type="InterPro" id="IPR036388">
    <property type="entry name" value="WH-like_DNA-bd_sf"/>
</dbReference>
<evidence type="ECO:0000259" key="6">
    <source>
        <dbReference type="PROSITE" id="PS50931"/>
    </source>
</evidence>
<dbReference type="EMBL" id="QYYD01000004">
    <property type="protein sequence ID" value="RJF76515.1"/>
    <property type="molecule type" value="Genomic_DNA"/>
</dbReference>
<dbReference type="Pfam" id="PF00126">
    <property type="entry name" value="HTH_1"/>
    <property type="match status" value="1"/>
</dbReference>
<organism evidence="7 8">
    <name type="scientific">Rhodopseudomonas palustris</name>
    <dbReference type="NCBI Taxonomy" id="1076"/>
    <lineage>
        <taxon>Bacteria</taxon>
        <taxon>Pseudomonadati</taxon>
        <taxon>Pseudomonadota</taxon>
        <taxon>Alphaproteobacteria</taxon>
        <taxon>Hyphomicrobiales</taxon>
        <taxon>Nitrobacteraceae</taxon>
        <taxon>Rhodopseudomonas</taxon>
    </lineage>
</organism>
<dbReference type="Pfam" id="PF03466">
    <property type="entry name" value="LysR_substrate"/>
    <property type="match status" value="1"/>
</dbReference>
<dbReference type="InterPro" id="IPR005119">
    <property type="entry name" value="LysR_subst-bd"/>
</dbReference>
<dbReference type="CDD" id="cd08422">
    <property type="entry name" value="PBP2_CrgA_like"/>
    <property type="match status" value="1"/>
</dbReference>
<dbReference type="GO" id="GO:0006351">
    <property type="term" value="P:DNA-templated transcription"/>
    <property type="evidence" value="ECO:0007669"/>
    <property type="project" value="TreeGrafter"/>
</dbReference>
<dbReference type="InterPro" id="IPR000847">
    <property type="entry name" value="LysR_HTH_N"/>
</dbReference>
<dbReference type="GO" id="GO:0003700">
    <property type="term" value="F:DNA-binding transcription factor activity"/>
    <property type="evidence" value="ECO:0007669"/>
    <property type="project" value="InterPro"/>
</dbReference>
<keyword evidence="4" id="KW-0238">DNA-binding</keyword>
<dbReference type="PANTHER" id="PTHR30537:SF5">
    <property type="entry name" value="HTH-TYPE TRANSCRIPTIONAL ACTIVATOR TTDR-RELATED"/>
    <property type="match status" value="1"/>
</dbReference>
<proteinExistence type="inferred from homology"/>
<keyword evidence="5" id="KW-0804">Transcription</keyword>
<evidence type="ECO:0000256" key="4">
    <source>
        <dbReference type="ARBA" id="ARBA00023125"/>
    </source>
</evidence>
<evidence type="ECO:0000256" key="2">
    <source>
        <dbReference type="ARBA" id="ARBA00009437"/>
    </source>
</evidence>
<dbReference type="SUPFAM" id="SSF46785">
    <property type="entry name" value="Winged helix' DNA-binding domain"/>
    <property type="match status" value="1"/>
</dbReference>
<dbReference type="SUPFAM" id="SSF53850">
    <property type="entry name" value="Periplasmic binding protein-like II"/>
    <property type="match status" value="1"/>
</dbReference>
<evidence type="ECO:0000313" key="8">
    <source>
        <dbReference type="Proteomes" id="UP000285523"/>
    </source>
</evidence>
<dbReference type="PROSITE" id="PS50931">
    <property type="entry name" value="HTH_LYSR"/>
    <property type="match status" value="1"/>
</dbReference>
<evidence type="ECO:0000256" key="1">
    <source>
        <dbReference type="ARBA" id="ARBA00003502"/>
    </source>
</evidence>
<dbReference type="AlphaFoldDB" id="A0A418VK49"/>
<dbReference type="PRINTS" id="PR00039">
    <property type="entry name" value="HTHLYSR"/>
</dbReference>
<dbReference type="Proteomes" id="UP000285523">
    <property type="component" value="Unassembled WGS sequence"/>
</dbReference>